<evidence type="ECO:0000259" key="4">
    <source>
        <dbReference type="PROSITE" id="PS51819"/>
    </source>
</evidence>
<dbReference type="Proteomes" id="UP001500326">
    <property type="component" value="Unassembled WGS sequence"/>
</dbReference>
<feature type="domain" description="VOC" evidence="4">
    <location>
        <begin position="1"/>
        <end position="119"/>
    </location>
</feature>
<proteinExistence type="inferred from homology"/>
<gene>
    <name evidence="5" type="ORF">GCM10009777_07270</name>
</gene>
<evidence type="ECO:0000313" key="5">
    <source>
        <dbReference type="EMBL" id="GAA1976850.1"/>
    </source>
</evidence>
<accession>A0ABN2RXQ3</accession>
<dbReference type="PROSITE" id="PS51819">
    <property type="entry name" value="VOC"/>
    <property type="match status" value="1"/>
</dbReference>
<keyword evidence="6" id="KW-1185">Reference proteome</keyword>
<organism evidence="5 6">
    <name type="scientific">Microbacterium pumilum</name>
    <dbReference type="NCBI Taxonomy" id="344165"/>
    <lineage>
        <taxon>Bacteria</taxon>
        <taxon>Bacillati</taxon>
        <taxon>Actinomycetota</taxon>
        <taxon>Actinomycetes</taxon>
        <taxon>Micrococcales</taxon>
        <taxon>Microbacteriaceae</taxon>
        <taxon>Microbacterium</taxon>
    </lineage>
</organism>
<dbReference type="Gene3D" id="3.10.180.10">
    <property type="entry name" value="2,3-Dihydroxybiphenyl 1,2-Dioxygenase, domain 1"/>
    <property type="match status" value="1"/>
</dbReference>
<dbReference type="PRINTS" id="PR00311">
    <property type="entry name" value="BLEOMYCINRST"/>
</dbReference>
<reference evidence="5 6" key="1">
    <citation type="journal article" date="2019" name="Int. J. Syst. Evol. Microbiol.">
        <title>The Global Catalogue of Microorganisms (GCM) 10K type strain sequencing project: providing services to taxonomists for standard genome sequencing and annotation.</title>
        <authorList>
            <consortium name="The Broad Institute Genomics Platform"/>
            <consortium name="The Broad Institute Genome Sequencing Center for Infectious Disease"/>
            <person name="Wu L."/>
            <person name="Ma J."/>
        </authorList>
    </citation>
    <scope>NUCLEOTIDE SEQUENCE [LARGE SCALE GENOMIC DNA]</scope>
    <source>
        <strain evidence="5 6">JCM 14902</strain>
    </source>
</reference>
<sequence length="126" mass="13658">MVDRAVPNLPSRDFAATAEFYGAFGFAESFHDDGWLIVARGTLQLEFFPMPDLDPATSSFMCSIRVDDLEGLRSAVVAAGVPESSRGIPRITAIAMQSWGQRAAFLIDLDGTQLHLIEDRPGGSAR</sequence>
<dbReference type="InterPro" id="IPR000335">
    <property type="entry name" value="Bleomycin-R"/>
</dbReference>
<keyword evidence="3" id="KW-0046">Antibiotic resistance</keyword>
<evidence type="ECO:0000256" key="1">
    <source>
        <dbReference type="ARBA" id="ARBA00011051"/>
    </source>
</evidence>
<dbReference type="InterPro" id="IPR037523">
    <property type="entry name" value="VOC_core"/>
</dbReference>
<dbReference type="RefSeq" id="WP_344058604.1">
    <property type="nucleotide sequence ID" value="NZ_BAAAOH010000001.1"/>
</dbReference>
<dbReference type="CDD" id="cd08350">
    <property type="entry name" value="BLMT_like"/>
    <property type="match status" value="1"/>
</dbReference>
<dbReference type="InterPro" id="IPR029068">
    <property type="entry name" value="Glyas_Bleomycin-R_OHBP_Dase"/>
</dbReference>
<name>A0ABN2RXQ3_9MICO</name>
<dbReference type="EMBL" id="BAAAOH010000001">
    <property type="protein sequence ID" value="GAA1976850.1"/>
    <property type="molecule type" value="Genomic_DNA"/>
</dbReference>
<evidence type="ECO:0000313" key="6">
    <source>
        <dbReference type="Proteomes" id="UP001500326"/>
    </source>
</evidence>
<evidence type="ECO:0000256" key="3">
    <source>
        <dbReference type="ARBA" id="ARBA00023251"/>
    </source>
</evidence>
<protein>
    <recommendedName>
        <fullName evidence="2">Bleomycin resistance protein</fullName>
    </recommendedName>
</protein>
<evidence type="ECO:0000256" key="2">
    <source>
        <dbReference type="ARBA" id="ARBA00021572"/>
    </source>
</evidence>
<comment type="caution">
    <text evidence="5">The sequence shown here is derived from an EMBL/GenBank/DDBJ whole genome shotgun (WGS) entry which is preliminary data.</text>
</comment>
<comment type="similarity">
    <text evidence="1">Belongs to the bleomycin resistance protein family.</text>
</comment>
<dbReference type="SUPFAM" id="SSF54593">
    <property type="entry name" value="Glyoxalase/Bleomycin resistance protein/Dihydroxybiphenyl dioxygenase"/>
    <property type="match status" value="1"/>
</dbReference>